<name>S8EZ55_FOMSC</name>
<accession>S8EZ55</accession>
<feature type="region of interest" description="Disordered" evidence="1">
    <location>
        <begin position="300"/>
        <end position="320"/>
    </location>
</feature>
<evidence type="ECO:0000313" key="2">
    <source>
        <dbReference type="EMBL" id="EPS94805.1"/>
    </source>
</evidence>
<reference evidence="2 3" key="1">
    <citation type="journal article" date="2012" name="Science">
        <title>The Paleozoic origin of enzymatic lignin decomposition reconstructed from 31 fungal genomes.</title>
        <authorList>
            <person name="Floudas D."/>
            <person name="Binder M."/>
            <person name="Riley R."/>
            <person name="Barry K."/>
            <person name="Blanchette R.A."/>
            <person name="Henrissat B."/>
            <person name="Martinez A.T."/>
            <person name="Otillar R."/>
            <person name="Spatafora J.W."/>
            <person name="Yadav J.S."/>
            <person name="Aerts A."/>
            <person name="Benoit I."/>
            <person name="Boyd A."/>
            <person name="Carlson A."/>
            <person name="Copeland A."/>
            <person name="Coutinho P.M."/>
            <person name="de Vries R.P."/>
            <person name="Ferreira P."/>
            <person name="Findley K."/>
            <person name="Foster B."/>
            <person name="Gaskell J."/>
            <person name="Glotzer D."/>
            <person name="Gorecki P."/>
            <person name="Heitman J."/>
            <person name="Hesse C."/>
            <person name="Hori C."/>
            <person name="Igarashi K."/>
            <person name="Jurgens J.A."/>
            <person name="Kallen N."/>
            <person name="Kersten P."/>
            <person name="Kohler A."/>
            <person name="Kuees U."/>
            <person name="Kumar T.K.A."/>
            <person name="Kuo A."/>
            <person name="LaButti K."/>
            <person name="Larrondo L.F."/>
            <person name="Lindquist E."/>
            <person name="Ling A."/>
            <person name="Lombard V."/>
            <person name="Lucas S."/>
            <person name="Lundell T."/>
            <person name="Martin R."/>
            <person name="McLaughlin D.J."/>
            <person name="Morgenstern I."/>
            <person name="Morin E."/>
            <person name="Murat C."/>
            <person name="Nagy L.G."/>
            <person name="Nolan M."/>
            <person name="Ohm R.A."/>
            <person name="Patyshakuliyeva A."/>
            <person name="Rokas A."/>
            <person name="Ruiz-Duenas F.J."/>
            <person name="Sabat G."/>
            <person name="Salamov A."/>
            <person name="Samejima M."/>
            <person name="Schmutz J."/>
            <person name="Slot J.C."/>
            <person name="St John F."/>
            <person name="Stenlid J."/>
            <person name="Sun H."/>
            <person name="Sun S."/>
            <person name="Syed K."/>
            <person name="Tsang A."/>
            <person name="Wiebenga A."/>
            <person name="Young D."/>
            <person name="Pisabarro A."/>
            <person name="Eastwood D.C."/>
            <person name="Martin F."/>
            <person name="Cullen D."/>
            <person name="Grigoriev I.V."/>
            <person name="Hibbett D.S."/>
        </authorList>
    </citation>
    <scope>NUCLEOTIDE SEQUENCE</scope>
    <source>
        <strain evidence="3">FP-58527</strain>
    </source>
</reference>
<dbReference type="HOGENOM" id="CLU_780830_0_0_1"/>
<evidence type="ECO:0000256" key="1">
    <source>
        <dbReference type="SAM" id="MobiDB-lite"/>
    </source>
</evidence>
<protein>
    <submittedName>
        <fullName evidence="2">Uncharacterized protein</fullName>
    </submittedName>
</protein>
<dbReference type="Proteomes" id="UP000015241">
    <property type="component" value="Unassembled WGS sequence"/>
</dbReference>
<keyword evidence="3" id="KW-1185">Reference proteome</keyword>
<dbReference type="EMBL" id="KE504222">
    <property type="protein sequence ID" value="EPS94805.1"/>
    <property type="molecule type" value="Genomic_DNA"/>
</dbReference>
<proteinExistence type="predicted"/>
<gene>
    <name evidence="2" type="ORF">FOMPIDRAFT_116020</name>
</gene>
<dbReference type="InParanoid" id="S8EZ55"/>
<dbReference type="AlphaFoldDB" id="S8EZ55"/>
<organism evidence="2 3">
    <name type="scientific">Fomitopsis schrenkii</name>
    <name type="common">Brown rot fungus</name>
    <dbReference type="NCBI Taxonomy" id="2126942"/>
    <lineage>
        <taxon>Eukaryota</taxon>
        <taxon>Fungi</taxon>
        <taxon>Dikarya</taxon>
        <taxon>Basidiomycota</taxon>
        <taxon>Agaricomycotina</taxon>
        <taxon>Agaricomycetes</taxon>
        <taxon>Polyporales</taxon>
        <taxon>Fomitopsis</taxon>
    </lineage>
</organism>
<sequence length="355" mass="39085">MCELQAGGGYLKYLVGRDFFGPSASGSCEEAELATADAMVAEMGNDEYLPCLEGSKEMHRRTPSTSTASSSSLRTTEIADWWEENSPWAWQWAHIELQNDDSKVATEGSVVEGASLKVAGAIDPEQTVDELKNTTMSTQTYSGEADQAPAIAPCKDWREIYAQKRAKRNDPRYLRTGRIHEDINEAAHIWRIKTQTVTGPANGDNAKEQRMTDGRVPTAVATPNVPNRASLPTVAYSGAWDAWLRSYGTWKEGLSEARCDAREVNEVGGGDLRYPAGQDFPGSIVNDKFIPPLAFAREMHHRTPSSSTASSSSLKTEHNGDWWEENSPWAWQWADVESQKVGGKVTSQKPVVENA</sequence>
<evidence type="ECO:0000313" key="3">
    <source>
        <dbReference type="Proteomes" id="UP000015241"/>
    </source>
</evidence>